<keyword evidence="15" id="KW-0378">Hydrolase</keyword>
<dbReference type="NCBIfam" id="NF006820">
    <property type="entry name" value="PRK09344.1-2"/>
    <property type="match status" value="1"/>
</dbReference>
<dbReference type="CDD" id="cd06143">
    <property type="entry name" value="PAN2_exo"/>
    <property type="match status" value="1"/>
</dbReference>
<dbReference type="InterPro" id="IPR036397">
    <property type="entry name" value="RNaseH_sf"/>
</dbReference>
<evidence type="ECO:0000256" key="12">
    <source>
        <dbReference type="ARBA" id="ARBA00022723"/>
    </source>
</evidence>
<comment type="pathway">
    <text evidence="3">Carbohydrate biosynthesis; gluconeogenesis.</text>
</comment>
<dbReference type="Gene3D" id="3.30.420.10">
    <property type="entry name" value="Ribonuclease H-like superfamily/Ribonuclease H"/>
    <property type="match status" value="1"/>
</dbReference>
<keyword evidence="10" id="KW-0507">mRNA processing</keyword>
<dbReference type="Pfam" id="PF01293">
    <property type="entry name" value="PEPCK_ATP"/>
    <property type="match status" value="1"/>
</dbReference>
<dbReference type="GO" id="GO:0031251">
    <property type="term" value="C:PAN complex"/>
    <property type="evidence" value="ECO:0007669"/>
    <property type="project" value="TreeGrafter"/>
</dbReference>
<evidence type="ECO:0000256" key="16">
    <source>
        <dbReference type="ARBA" id="ARBA00022839"/>
    </source>
</evidence>
<dbReference type="HAMAP" id="MF_00453">
    <property type="entry name" value="PEPCK_ATP"/>
    <property type="match status" value="1"/>
</dbReference>
<keyword evidence="8" id="KW-0963">Cytoplasm</keyword>
<dbReference type="Gene3D" id="3.40.449.10">
    <property type="entry name" value="Phosphoenolpyruvate Carboxykinase, domain 1"/>
    <property type="match status" value="1"/>
</dbReference>
<dbReference type="OrthoDB" id="184182at2759"/>
<evidence type="ECO:0000256" key="1">
    <source>
        <dbReference type="ARBA" id="ARBA00001663"/>
    </source>
</evidence>
<dbReference type="CDD" id="cd00484">
    <property type="entry name" value="PEPCK_ATP"/>
    <property type="match status" value="1"/>
</dbReference>
<evidence type="ECO:0000256" key="7">
    <source>
        <dbReference type="ARBA" id="ARBA00022432"/>
    </source>
</evidence>
<keyword evidence="11" id="KW-0540">Nuclease</keyword>
<evidence type="ECO:0000256" key="3">
    <source>
        <dbReference type="ARBA" id="ARBA00004742"/>
    </source>
</evidence>
<keyword evidence="18" id="KW-0456">Lyase</keyword>
<name>A0A8H3IBN4_9LECA</name>
<evidence type="ECO:0000256" key="18">
    <source>
        <dbReference type="ARBA" id="ARBA00023239"/>
    </source>
</evidence>
<evidence type="ECO:0000256" key="20">
    <source>
        <dbReference type="SAM" id="MobiDB-lite"/>
    </source>
</evidence>
<comment type="similarity">
    <text evidence="4">Belongs to the phosphoenolpyruvate carboxykinase (ATP) family.</text>
</comment>
<dbReference type="GO" id="GO:0004535">
    <property type="term" value="F:poly(A)-specific ribonuclease activity"/>
    <property type="evidence" value="ECO:0007669"/>
    <property type="project" value="UniProtKB-EC"/>
</dbReference>
<evidence type="ECO:0000256" key="5">
    <source>
        <dbReference type="ARBA" id="ARBA00012363"/>
    </source>
</evidence>
<dbReference type="InterPro" id="IPR015943">
    <property type="entry name" value="WD40/YVTN_repeat-like_dom_sf"/>
</dbReference>
<dbReference type="FunFam" id="2.170.8.10:FF:000001">
    <property type="entry name" value="Phosphoenolpyruvate carboxykinase (ATP)"/>
    <property type="match status" value="1"/>
</dbReference>
<dbReference type="SUPFAM" id="SSF53795">
    <property type="entry name" value="PEP carboxykinase-like"/>
    <property type="match status" value="1"/>
</dbReference>
<keyword evidence="14" id="KW-0210">Decarboxylase</keyword>
<dbReference type="InterPro" id="IPR013035">
    <property type="entry name" value="PEP_carboxykinase_C"/>
</dbReference>
<dbReference type="PROSITE" id="PS00532">
    <property type="entry name" value="PEPCK_ATP"/>
    <property type="match status" value="1"/>
</dbReference>
<comment type="caution">
    <text evidence="22">The sequence shown here is derived from an EMBL/GenBank/DDBJ whole genome shotgun (WGS) entry which is preliminary data.</text>
</comment>
<evidence type="ECO:0000256" key="10">
    <source>
        <dbReference type="ARBA" id="ARBA00022664"/>
    </source>
</evidence>
<sequence>MPSREPEHIIRPQTPLSTDFAAQQRQKQLGNNYHSSSLASMINSNSVNKTNLHPGGVEPQREHTEIEEELHEVAHIDYNRVSIIANPSVAALYEDALVYETGSAITSTGALTAYSGAKTGRSPLDKRIVKEEGSEKEVWWGPVNKPMSPQVWRINRERAVDYLNTRNRIYVIDGYAGWDERYRISVRIVCARAYHALFMRNMLIRPSREELQHFHPDYTVYNAGSFPANRYTTGMSSSTSVAINFAEKEMVILGTEYAGEMKKGIFTVLFYEMPVKYNVLTLHSSANQGRDGDVSVFFGLSGTGKTTLSADTKRALIGDDEHCWSDTGVFNIEGGCYAKCINLSAEKEPDIFNAIRFGSILENVVFSPETRTVDYDDATLTENTRCAYPIEYIKNTKIPCVSDNHPSNIILLTCDARGVLPPISKLNSEQTMFHFISGYTSKMAGTEDGVTEPQATFSSCFAQPFLALHPMRYAKMLADKIAHHNANAWLLNTGWVGAGATTGGKRCPLKYTRAILDAIHSGELSKAEFETYETFNLSVPTSCTGVPSELLNPAKSWTGAADFKEEVTKLGGLFVENFKKYAEEATEEVIRAGPQVRHTQLSPPNLNQYAHIVTTIAFDTQQELLWVGDDYGRVSSYYASQLEKYTSLQAHPMSEGHVEQFLFNERGVISLASRSVHFMNRRCLTQWHIEENTMRKLCCMSFFRKDSPLILVAGCQTTMYKIDVEKGQVVEEIPTNADYTMMKLSRYICAATSTGSVDFLDPGTLKVIKTWQAHNSKINSMDVKTDYLLTCGWSTKSYGAPQLDHIVKVFDIKNLEVLAPISFPAGAAFVQIHPRMSTTTLIASQHGQLHLVDFMHSDNAAVLHVQLMSVVTSMMISPSGNVWAIVDQDNAIHLWGSPEKLQFAEVLNPTEFADEVAHARPIGARPLRVDDDFPLGVIGMPFYRERLLSAWGNERFFEIGKPPAVIDPDILKNLRPNPGGIGQIAPNPRKRLRNQVEETKPADTNRTAFAAPKLLSEKGRDSKNNPSDGSPVRRAAESLLYTALSDNTKAVVPNYYVNLTIKYHRKLGIGDFDFKYVCRVNYILSTEFRAAAQLHIVEETSPRNTLDLRISIANRFLLQQICRDSRRADLYDSSLDQTFITNGLLTLRCLNCNHETFRHDASHVTTLTYPDSNAIGRNRASVPKFSDVLSKGFQNESQTKGWCQRCRRYAPLASRRTMTDISPVLMINTGLDKNHQNKQIWAKPRWLPQEIGITIEGGNMRVLEGESLQPFRYHRSTVVFELVGLVADVTSADRQKSHLVSFVNGTLLVPSLKFSRLTANIVAISERSPREEGNQWHLFNDFLVRKVEQDEALEVTPWKTPIILTYQVRHARYNIDDSWKDSLDLSCLYYNGSLNIFNSLEAFTLKPGVEVPEQGTYVAIDAEFVLLVREQLEITVDGTVVVMSPKRNGLGRVSVLRVGGEDEGIPFIDDYITINEPIVDYVTQYSGIEEGDLDPRRSRHALVSLKMAYKKLWLLLNLGCIFVGHGLGKDFLEANMHVPKEQIIDTADLFLQRDNPRRLKLAMLAELLLREEVQTGNHDSIEDAGTALRIWRKYQEFDDAGVVEQMVNKVYRDARKTNYVPRWEHEAALAEKQKGKIGVGGSSTDLVVLGGRVTPEVGTATGSGRVTPVRRGRQGGDGEGSGYFESPLK</sequence>
<dbReference type="InterPro" id="IPR038765">
    <property type="entry name" value="Papain-like_cys_pep_sf"/>
</dbReference>
<keyword evidence="16" id="KW-0269">Exonuclease</keyword>
<dbReference type="SUPFAM" id="SSF68923">
    <property type="entry name" value="PEP carboxykinase N-terminal domain"/>
    <property type="match status" value="1"/>
</dbReference>
<dbReference type="InterPro" id="IPR050785">
    <property type="entry name" value="PAN2-PAN3_catalytic_subunit"/>
</dbReference>
<dbReference type="InterPro" id="IPR008210">
    <property type="entry name" value="PEP_carboxykinase_N"/>
</dbReference>
<dbReference type="Gene3D" id="2.170.8.10">
    <property type="entry name" value="Phosphoenolpyruvate Carboxykinase, domain 2"/>
    <property type="match status" value="1"/>
</dbReference>
<organism evidence="22 23">
    <name type="scientific">Alectoria fallacina</name>
    <dbReference type="NCBI Taxonomy" id="1903189"/>
    <lineage>
        <taxon>Eukaryota</taxon>
        <taxon>Fungi</taxon>
        <taxon>Dikarya</taxon>
        <taxon>Ascomycota</taxon>
        <taxon>Pezizomycotina</taxon>
        <taxon>Lecanoromycetes</taxon>
        <taxon>OSLEUM clade</taxon>
        <taxon>Lecanoromycetidae</taxon>
        <taxon>Lecanorales</taxon>
        <taxon>Lecanorineae</taxon>
        <taxon>Parmeliaceae</taxon>
        <taxon>Alectoria</taxon>
    </lineage>
</organism>
<dbReference type="EC" id="4.1.1.49" evidence="5"/>
<dbReference type="Gene3D" id="3.90.70.10">
    <property type="entry name" value="Cysteine proteinases"/>
    <property type="match status" value="1"/>
</dbReference>
<evidence type="ECO:0000256" key="14">
    <source>
        <dbReference type="ARBA" id="ARBA00022793"/>
    </source>
</evidence>
<dbReference type="InterPro" id="IPR001272">
    <property type="entry name" value="PEP_carboxykinase_ATP"/>
</dbReference>
<evidence type="ECO:0000256" key="11">
    <source>
        <dbReference type="ARBA" id="ARBA00022722"/>
    </source>
</evidence>
<dbReference type="PANTHER" id="PTHR15728:SF0">
    <property type="entry name" value="PAN2-PAN3 DEADENYLATION COMPLEX CATALYTIC SUBUNIT PAN2"/>
    <property type="match status" value="1"/>
</dbReference>
<comment type="catalytic activity">
    <reaction evidence="19">
        <text>oxaloacetate + ATP = phosphoenolpyruvate + ADP + CO2</text>
        <dbReference type="Rhea" id="RHEA:18617"/>
        <dbReference type="ChEBI" id="CHEBI:16452"/>
        <dbReference type="ChEBI" id="CHEBI:16526"/>
        <dbReference type="ChEBI" id="CHEBI:30616"/>
        <dbReference type="ChEBI" id="CHEBI:58702"/>
        <dbReference type="ChEBI" id="CHEBI:456216"/>
        <dbReference type="EC" id="4.1.1.49"/>
    </reaction>
</comment>
<dbReference type="PANTHER" id="PTHR15728">
    <property type="entry name" value="DEADENYLATION COMPLEX CATALYTIC SUBUNIT PAN2"/>
    <property type="match status" value="1"/>
</dbReference>
<accession>A0A8H3IBN4</accession>
<keyword evidence="12" id="KW-0479">Metal-binding</keyword>
<evidence type="ECO:0000256" key="2">
    <source>
        <dbReference type="ARBA" id="ARBA00004496"/>
    </source>
</evidence>
<dbReference type="FunFam" id="3.30.420.10:FF:000028">
    <property type="entry name" value="PAN2-PAN3 deadenylation complex catalytic subunit PAN2"/>
    <property type="match status" value="1"/>
</dbReference>
<evidence type="ECO:0000256" key="8">
    <source>
        <dbReference type="ARBA" id="ARBA00022490"/>
    </source>
</evidence>
<dbReference type="NCBIfam" id="NF006821">
    <property type="entry name" value="PRK09344.1-3"/>
    <property type="match status" value="1"/>
</dbReference>
<feature type="region of interest" description="Disordered" evidence="20">
    <location>
        <begin position="997"/>
        <end position="1032"/>
    </location>
</feature>
<dbReference type="InterPro" id="IPR028881">
    <property type="entry name" value="PAN2_UCH_dom"/>
</dbReference>
<keyword evidence="13" id="KW-0547">Nucleotide-binding</keyword>
<dbReference type="EMBL" id="CAJPDR010000022">
    <property type="protein sequence ID" value="CAF9907584.1"/>
    <property type="molecule type" value="Genomic_DNA"/>
</dbReference>
<evidence type="ECO:0000256" key="4">
    <source>
        <dbReference type="ARBA" id="ARBA00006052"/>
    </source>
</evidence>
<dbReference type="UniPathway" id="UPA00138"/>
<keyword evidence="7" id="KW-0312">Gluconeogenesis</keyword>
<comment type="subcellular location">
    <subcellularLocation>
        <location evidence="2">Cytoplasm</location>
    </subcellularLocation>
</comment>
<dbReference type="InterPro" id="IPR012337">
    <property type="entry name" value="RNaseH-like_sf"/>
</dbReference>
<dbReference type="GO" id="GO:0046872">
    <property type="term" value="F:metal ion binding"/>
    <property type="evidence" value="ECO:0007669"/>
    <property type="project" value="UniProtKB-KW"/>
</dbReference>
<dbReference type="SUPFAM" id="SSF54001">
    <property type="entry name" value="Cysteine proteinases"/>
    <property type="match status" value="1"/>
</dbReference>
<evidence type="ECO:0000256" key="17">
    <source>
        <dbReference type="ARBA" id="ARBA00022840"/>
    </source>
</evidence>
<dbReference type="InterPro" id="IPR036322">
    <property type="entry name" value="WD40_repeat_dom_sf"/>
</dbReference>
<dbReference type="GO" id="GO:0006397">
    <property type="term" value="P:mRNA processing"/>
    <property type="evidence" value="ECO:0007669"/>
    <property type="project" value="UniProtKB-KW"/>
</dbReference>
<dbReference type="FunFam" id="3.40.449.10:FF:000002">
    <property type="entry name" value="Phosphoenolpyruvate carboxykinase [ATP]"/>
    <property type="match status" value="1"/>
</dbReference>
<evidence type="ECO:0000256" key="9">
    <source>
        <dbReference type="ARBA" id="ARBA00022574"/>
    </source>
</evidence>
<keyword evidence="23" id="KW-1185">Reference proteome</keyword>
<dbReference type="SUPFAM" id="SSF53098">
    <property type="entry name" value="Ribonuclease H-like"/>
    <property type="match status" value="1"/>
</dbReference>
<proteinExistence type="inferred from homology"/>
<dbReference type="NCBIfam" id="TIGR00224">
    <property type="entry name" value="pckA"/>
    <property type="match status" value="1"/>
</dbReference>
<reference evidence="22" key="1">
    <citation type="submission" date="2021-03" db="EMBL/GenBank/DDBJ databases">
        <authorList>
            <person name="Tagirdzhanova G."/>
        </authorList>
    </citation>
    <scope>NUCLEOTIDE SEQUENCE</scope>
</reference>
<dbReference type="Pfam" id="PF13423">
    <property type="entry name" value="UCH_1"/>
    <property type="match status" value="1"/>
</dbReference>
<dbReference type="Proteomes" id="UP000664203">
    <property type="component" value="Unassembled WGS sequence"/>
</dbReference>
<evidence type="ECO:0000256" key="6">
    <source>
        <dbReference type="ARBA" id="ARBA00021932"/>
    </source>
</evidence>
<evidence type="ECO:0000313" key="22">
    <source>
        <dbReference type="EMBL" id="CAF9907584.1"/>
    </source>
</evidence>
<gene>
    <name evidence="22" type="primary">PCK1</name>
    <name evidence="22" type="ORF">ALECFALPRED_003541</name>
</gene>
<dbReference type="InterPro" id="IPR048841">
    <property type="entry name" value="PAN2_N"/>
</dbReference>
<evidence type="ECO:0000256" key="15">
    <source>
        <dbReference type="ARBA" id="ARBA00022801"/>
    </source>
</evidence>
<dbReference type="GO" id="GO:0016301">
    <property type="term" value="F:kinase activity"/>
    <property type="evidence" value="ECO:0007669"/>
    <property type="project" value="UniProtKB-KW"/>
</dbReference>
<dbReference type="GO" id="GO:0000289">
    <property type="term" value="P:nuclear-transcribed mRNA poly(A) tail shortening"/>
    <property type="evidence" value="ECO:0007669"/>
    <property type="project" value="TreeGrafter"/>
</dbReference>
<dbReference type="GO" id="GO:0006094">
    <property type="term" value="P:gluconeogenesis"/>
    <property type="evidence" value="ECO:0007669"/>
    <property type="project" value="UniProtKB-UniPathway"/>
</dbReference>
<dbReference type="SUPFAM" id="SSF50978">
    <property type="entry name" value="WD40 repeat-like"/>
    <property type="match status" value="1"/>
</dbReference>
<dbReference type="GO" id="GO:0000932">
    <property type="term" value="C:P-body"/>
    <property type="evidence" value="ECO:0007669"/>
    <property type="project" value="TreeGrafter"/>
</dbReference>
<keyword evidence="9" id="KW-0853">WD repeat</keyword>
<keyword evidence="17" id="KW-0067">ATP-binding</keyword>
<dbReference type="Pfam" id="PF20770">
    <property type="entry name" value="PAN2_N"/>
    <property type="match status" value="1"/>
</dbReference>
<comment type="catalytic activity">
    <reaction evidence="1">
        <text>Exonucleolytic cleavage of poly(A) to 5'-AMP.</text>
        <dbReference type="EC" id="3.1.13.4"/>
    </reaction>
</comment>
<evidence type="ECO:0000313" key="23">
    <source>
        <dbReference type="Proteomes" id="UP000664203"/>
    </source>
</evidence>
<evidence type="ECO:0000256" key="13">
    <source>
        <dbReference type="ARBA" id="ARBA00022741"/>
    </source>
</evidence>
<dbReference type="Gene3D" id="2.130.10.10">
    <property type="entry name" value="YVTN repeat-like/Quinoprotein amine dehydrogenase"/>
    <property type="match status" value="1"/>
</dbReference>
<evidence type="ECO:0000256" key="19">
    <source>
        <dbReference type="ARBA" id="ARBA00047371"/>
    </source>
</evidence>
<dbReference type="SMART" id="SM00479">
    <property type="entry name" value="EXOIII"/>
    <property type="match status" value="1"/>
</dbReference>
<dbReference type="GO" id="GO:0003676">
    <property type="term" value="F:nucleic acid binding"/>
    <property type="evidence" value="ECO:0007669"/>
    <property type="project" value="InterPro"/>
</dbReference>
<evidence type="ECO:0000259" key="21">
    <source>
        <dbReference type="SMART" id="SM00479"/>
    </source>
</evidence>
<dbReference type="Gene3D" id="3.90.228.20">
    <property type="match status" value="1"/>
</dbReference>
<feature type="region of interest" description="Disordered" evidence="20">
    <location>
        <begin position="1657"/>
        <end position="1689"/>
    </location>
</feature>
<dbReference type="InterPro" id="IPR013520">
    <property type="entry name" value="Ribonucl_H"/>
</dbReference>
<dbReference type="GO" id="GO:0005524">
    <property type="term" value="F:ATP binding"/>
    <property type="evidence" value="ECO:0007669"/>
    <property type="project" value="UniProtKB-KW"/>
</dbReference>
<dbReference type="InterPro" id="IPR015994">
    <property type="entry name" value="PEPCK_ATP_CS"/>
</dbReference>
<dbReference type="GO" id="GO:0004612">
    <property type="term" value="F:phosphoenolpyruvate carboxykinase (ATP) activity"/>
    <property type="evidence" value="ECO:0007669"/>
    <property type="project" value="UniProtKB-EC"/>
</dbReference>
<protein>
    <recommendedName>
        <fullName evidence="6">Phosphoenolpyruvate carboxykinase (ATP)</fullName>
        <ecNumber evidence="5">4.1.1.49</ecNumber>
    </recommendedName>
</protein>
<dbReference type="FunFam" id="2.130.10.10:FF:000459">
    <property type="entry name" value="PAN2-PAN3 deadenylation complex catalytic subunit PAN2"/>
    <property type="match status" value="1"/>
</dbReference>
<feature type="domain" description="Exonuclease" evidence="21">
    <location>
        <begin position="1416"/>
        <end position="1600"/>
    </location>
</feature>